<dbReference type="OrthoDB" id="428260at2759"/>
<sequence length="383" mass="42901">MVRLSESGKKALDRFCGTIAQEKKIPGFVFGATTADEEIYFNSGGYKGALFWICSMTKLLAHIAALQLIEQGKLTEDTLVSKFFPEFANPVIVHDTVAPNLHTTPQRIRFYGLFYNYAARPDKPLYSTIPHSLIAPHQKWILKGDLPGIPIKFEPGTDFVYGYSSDVLGFVVEKVTGQTLEQYLQENIFGPLGIQGSFYMTPELTERLITLSFRRADGGLEPWADQTTRLPERDPSKVFLHFGGIGLFTSLNDYLTLLRHILQIYSGKLTNGILTQATVREMFEPASNDAGMRSLDLYMNSQPGNRWSTALAICGTDWPRGDEKELHSVSFVSWSGWAGTYYFMDASTGIAAVFGTQIVPSRDPEVLKCYVEFEETLYSSLEK</sequence>
<dbReference type="AlphaFoldDB" id="A0A9P5N9A0"/>
<dbReference type="PANTHER" id="PTHR43283:SF3">
    <property type="entry name" value="BETA-LACTAMASE FAMILY PROTEIN (AFU_ORTHOLOGUE AFUA_5G07500)"/>
    <property type="match status" value="1"/>
</dbReference>
<dbReference type="InterPro" id="IPR050789">
    <property type="entry name" value="Diverse_Enzym_Activities"/>
</dbReference>
<name>A0A9P5N9A0_GYMJU</name>
<comment type="caution">
    <text evidence="2">The sequence shown here is derived from an EMBL/GenBank/DDBJ whole genome shotgun (WGS) entry which is preliminary data.</text>
</comment>
<accession>A0A9P5N9A0</accession>
<dbReference type="InterPro" id="IPR012338">
    <property type="entry name" value="Beta-lactam/transpept-like"/>
</dbReference>
<dbReference type="Pfam" id="PF00144">
    <property type="entry name" value="Beta-lactamase"/>
    <property type="match status" value="2"/>
</dbReference>
<gene>
    <name evidence="2" type="ORF">CPB84DRAFT_1798141</name>
</gene>
<feature type="domain" description="Beta-lactamase-related" evidence="1">
    <location>
        <begin position="149"/>
        <end position="361"/>
    </location>
</feature>
<proteinExistence type="predicted"/>
<evidence type="ECO:0000313" key="3">
    <source>
        <dbReference type="Proteomes" id="UP000724874"/>
    </source>
</evidence>
<evidence type="ECO:0000313" key="2">
    <source>
        <dbReference type="EMBL" id="KAF8873806.1"/>
    </source>
</evidence>
<reference evidence="2" key="1">
    <citation type="submission" date="2020-11" db="EMBL/GenBank/DDBJ databases">
        <authorList>
            <consortium name="DOE Joint Genome Institute"/>
            <person name="Ahrendt S."/>
            <person name="Riley R."/>
            <person name="Andreopoulos W."/>
            <person name="LaButti K."/>
            <person name="Pangilinan J."/>
            <person name="Ruiz-duenas F.J."/>
            <person name="Barrasa J.M."/>
            <person name="Sanchez-Garcia M."/>
            <person name="Camarero S."/>
            <person name="Miyauchi S."/>
            <person name="Serrano A."/>
            <person name="Linde D."/>
            <person name="Babiker R."/>
            <person name="Drula E."/>
            <person name="Ayuso-Fernandez I."/>
            <person name="Pacheco R."/>
            <person name="Padilla G."/>
            <person name="Ferreira P."/>
            <person name="Barriuso J."/>
            <person name="Kellner H."/>
            <person name="Castanera R."/>
            <person name="Alfaro M."/>
            <person name="Ramirez L."/>
            <person name="Pisabarro A.G."/>
            <person name="Kuo A."/>
            <person name="Tritt A."/>
            <person name="Lipzen A."/>
            <person name="He G."/>
            <person name="Yan M."/>
            <person name="Ng V."/>
            <person name="Cullen D."/>
            <person name="Martin F."/>
            <person name="Rosso M.-N."/>
            <person name="Henrissat B."/>
            <person name="Hibbett D."/>
            <person name="Martinez A.T."/>
            <person name="Grigoriev I.V."/>
        </authorList>
    </citation>
    <scope>NUCLEOTIDE SEQUENCE</scope>
    <source>
        <strain evidence="2">AH 44721</strain>
    </source>
</reference>
<dbReference type="SUPFAM" id="SSF56601">
    <property type="entry name" value="beta-lactamase/transpeptidase-like"/>
    <property type="match status" value="1"/>
</dbReference>
<protein>
    <submittedName>
        <fullName evidence="2">Beta-lactamase/transpeptidase-like protein</fullName>
    </submittedName>
</protein>
<dbReference type="Proteomes" id="UP000724874">
    <property type="component" value="Unassembled WGS sequence"/>
</dbReference>
<dbReference type="InterPro" id="IPR001466">
    <property type="entry name" value="Beta-lactam-related"/>
</dbReference>
<keyword evidence="3" id="KW-1185">Reference proteome</keyword>
<organism evidence="2 3">
    <name type="scientific">Gymnopilus junonius</name>
    <name type="common">Spectacular rustgill mushroom</name>
    <name type="synonym">Gymnopilus spectabilis subsp. junonius</name>
    <dbReference type="NCBI Taxonomy" id="109634"/>
    <lineage>
        <taxon>Eukaryota</taxon>
        <taxon>Fungi</taxon>
        <taxon>Dikarya</taxon>
        <taxon>Basidiomycota</taxon>
        <taxon>Agaricomycotina</taxon>
        <taxon>Agaricomycetes</taxon>
        <taxon>Agaricomycetidae</taxon>
        <taxon>Agaricales</taxon>
        <taxon>Agaricineae</taxon>
        <taxon>Hymenogastraceae</taxon>
        <taxon>Gymnopilus</taxon>
    </lineage>
</organism>
<dbReference type="Gene3D" id="3.40.710.10">
    <property type="entry name" value="DD-peptidase/beta-lactamase superfamily"/>
    <property type="match status" value="1"/>
</dbReference>
<feature type="domain" description="Beta-lactamase-related" evidence="1">
    <location>
        <begin position="19"/>
        <end position="90"/>
    </location>
</feature>
<dbReference type="PANTHER" id="PTHR43283">
    <property type="entry name" value="BETA-LACTAMASE-RELATED"/>
    <property type="match status" value="1"/>
</dbReference>
<evidence type="ECO:0000259" key="1">
    <source>
        <dbReference type="Pfam" id="PF00144"/>
    </source>
</evidence>
<dbReference type="EMBL" id="JADNYJ010000228">
    <property type="protein sequence ID" value="KAF8873806.1"/>
    <property type="molecule type" value="Genomic_DNA"/>
</dbReference>